<keyword evidence="9" id="KW-0066">ATP synthesis</keyword>
<keyword evidence="6" id="KW-0406">Ion transport</keyword>
<evidence type="ECO:0000256" key="4">
    <source>
        <dbReference type="ARBA" id="ARBA00022448"/>
    </source>
</evidence>
<accession>A0A098GAZ9</accession>
<dbReference type="InterPro" id="IPR035968">
    <property type="entry name" value="ATP_synth_F1_ATPase_gsu"/>
</dbReference>
<dbReference type="SUPFAM" id="SSF52943">
    <property type="entry name" value="ATP synthase (F1-ATPase), gamma subunit"/>
    <property type="match status" value="1"/>
</dbReference>
<evidence type="ECO:0000256" key="9">
    <source>
        <dbReference type="ARBA" id="ARBA00023310"/>
    </source>
</evidence>
<protein>
    <submittedName>
        <fullName evidence="10">Truncated ATP synthase gamma subunit</fullName>
    </submittedName>
</protein>
<evidence type="ECO:0000256" key="5">
    <source>
        <dbReference type="ARBA" id="ARBA00022781"/>
    </source>
</evidence>
<dbReference type="Gene3D" id="1.10.287.80">
    <property type="entry name" value="ATP synthase, gamma subunit, helix hairpin domain"/>
    <property type="match status" value="1"/>
</dbReference>
<comment type="function">
    <text evidence="1">Produces ATP from ADP in the presence of a proton gradient across the membrane. The gamma chain is believed to be important in regulating ATPase activity and the flow of protons through the CF(0) complex.</text>
</comment>
<dbReference type="OrthoDB" id="187217at2"/>
<dbReference type="InterPro" id="IPR000131">
    <property type="entry name" value="ATP_synth_F1_gsu"/>
</dbReference>
<name>A0A098GAZ9_9GAMM</name>
<evidence type="ECO:0000256" key="1">
    <source>
        <dbReference type="ARBA" id="ARBA00003456"/>
    </source>
</evidence>
<evidence type="ECO:0000256" key="8">
    <source>
        <dbReference type="ARBA" id="ARBA00023196"/>
    </source>
</evidence>
<dbReference type="HOGENOM" id="CLU_1007587_0_0_6"/>
<keyword evidence="8" id="KW-0139">CF(1)</keyword>
<gene>
    <name evidence="10" type="ORF">LFA_pA0049</name>
</gene>
<evidence type="ECO:0000313" key="10">
    <source>
        <dbReference type="EMBL" id="CEG59157.1"/>
    </source>
</evidence>
<dbReference type="GO" id="GO:0046933">
    <property type="term" value="F:proton-transporting ATP synthase activity, rotational mechanism"/>
    <property type="evidence" value="ECO:0007669"/>
    <property type="project" value="InterPro"/>
</dbReference>
<keyword evidence="11" id="KW-1185">Reference proteome</keyword>
<dbReference type="EMBL" id="LN614828">
    <property type="protein sequence ID" value="CEG59157.1"/>
    <property type="molecule type" value="Genomic_DNA"/>
</dbReference>
<dbReference type="RefSeq" id="WP_045097768.1">
    <property type="nucleotide sequence ID" value="NZ_LN614828.1"/>
</dbReference>
<evidence type="ECO:0000256" key="6">
    <source>
        <dbReference type="ARBA" id="ARBA00023065"/>
    </source>
</evidence>
<keyword evidence="7" id="KW-0472">Membrane</keyword>
<dbReference type="AlphaFoldDB" id="A0A098GAZ9"/>
<evidence type="ECO:0000256" key="7">
    <source>
        <dbReference type="ARBA" id="ARBA00023136"/>
    </source>
</evidence>
<dbReference type="PRINTS" id="PR00126">
    <property type="entry name" value="ATPASEGAMMA"/>
</dbReference>
<reference evidence="11" key="1">
    <citation type="submission" date="2014-09" db="EMBL/GenBank/DDBJ databases">
        <authorList>
            <person name="Gomez-Valero L."/>
        </authorList>
    </citation>
    <scope>NUCLEOTIDE SEQUENCE [LARGE SCALE GENOMIC DNA]</scope>
    <source>
        <strain evidence="11">ATCC700992</strain>
        <plasmid evidence="11">LLAP10_pA</plasmid>
    </source>
</reference>
<keyword evidence="4" id="KW-0813">Transport</keyword>
<comment type="subcellular location">
    <subcellularLocation>
        <location evidence="2">Membrane</location>
        <topology evidence="2">Peripheral membrane protein</topology>
    </subcellularLocation>
</comment>
<geneLocation type="plasmid" evidence="11">
    <name>LLAP10_pA</name>
</geneLocation>
<dbReference type="Pfam" id="PF00231">
    <property type="entry name" value="ATP-synt"/>
    <property type="match status" value="1"/>
</dbReference>
<keyword evidence="5" id="KW-0375">Hydrogen ion transport</keyword>
<comment type="similarity">
    <text evidence="3">Belongs to the ATPase gamma chain family.</text>
</comment>
<organism evidence="10 11">
    <name type="scientific">Legionella fallonii LLAP-10</name>
    <dbReference type="NCBI Taxonomy" id="1212491"/>
    <lineage>
        <taxon>Bacteria</taxon>
        <taxon>Pseudomonadati</taxon>
        <taxon>Pseudomonadota</taxon>
        <taxon>Gammaproteobacteria</taxon>
        <taxon>Legionellales</taxon>
        <taxon>Legionellaceae</taxon>
        <taxon>Legionella</taxon>
    </lineage>
</organism>
<dbReference type="GO" id="GO:0045259">
    <property type="term" value="C:proton-transporting ATP synthase complex"/>
    <property type="evidence" value="ECO:0007669"/>
    <property type="project" value="UniProtKB-KW"/>
</dbReference>
<evidence type="ECO:0000313" key="11">
    <source>
        <dbReference type="Proteomes" id="UP000032430"/>
    </source>
</evidence>
<sequence length="287" mass="33181">MTKRTKLKEHLHTLEEIGDIMTAMKNLCFIEMNKITKVLVLQEQVMQTLREVSRDFLSFYPIFPTNQQEAHPAIYILIGSERGFCGSFNDNVMHQLDTLKERNAEFNPALIVVGRKLALKMADDARVMATIDGPNAIEEIPAVILNLLQTLEKVSSQRHIALHSWQWDILCNEEEHNQIQAKTMQPFKEFCANDANHGSIPPLLNLAHEQFLAEFVDHYLFSMCYSVFYQSFFAENHQRLFHLNSSLDRLESKKNSLKEYLNLLRQEEITEEIQIIMLSAEALIGTK</sequence>
<keyword evidence="10" id="KW-0614">Plasmid</keyword>
<evidence type="ECO:0000256" key="3">
    <source>
        <dbReference type="ARBA" id="ARBA00007681"/>
    </source>
</evidence>
<proteinExistence type="inferred from homology"/>
<dbReference type="KEGG" id="lfa:LFA_pA0049"/>
<evidence type="ECO:0000256" key="2">
    <source>
        <dbReference type="ARBA" id="ARBA00004170"/>
    </source>
</evidence>
<dbReference type="Proteomes" id="UP000032430">
    <property type="component" value="Plasmid II"/>
</dbReference>
<dbReference type="Gene3D" id="3.40.1380.10">
    <property type="match status" value="1"/>
</dbReference>